<evidence type="ECO:0000313" key="2">
    <source>
        <dbReference type="Proteomes" id="UP001163603"/>
    </source>
</evidence>
<dbReference type="Proteomes" id="UP001163603">
    <property type="component" value="Chromosome 5"/>
</dbReference>
<name>A0ACC0YRA6_9ROSI</name>
<accession>A0ACC0YRA6</accession>
<organism evidence="1 2">
    <name type="scientific">Pistacia integerrima</name>
    <dbReference type="NCBI Taxonomy" id="434235"/>
    <lineage>
        <taxon>Eukaryota</taxon>
        <taxon>Viridiplantae</taxon>
        <taxon>Streptophyta</taxon>
        <taxon>Embryophyta</taxon>
        <taxon>Tracheophyta</taxon>
        <taxon>Spermatophyta</taxon>
        <taxon>Magnoliopsida</taxon>
        <taxon>eudicotyledons</taxon>
        <taxon>Gunneridae</taxon>
        <taxon>Pentapetalae</taxon>
        <taxon>rosids</taxon>
        <taxon>malvids</taxon>
        <taxon>Sapindales</taxon>
        <taxon>Anacardiaceae</taxon>
        <taxon>Pistacia</taxon>
    </lineage>
</organism>
<protein>
    <submittedName>
        <fullName evidence="1">Uncharacterized protein</fullName>
    </submittedName>
</protein>
<dbReference type="EMBL" id="CM047740">
    <property type="protein sequence ID" value="KAJ0040136.1"/>
    <property type="molecule type" value="Genomic_DNA"/>
</dbReference>
<gene>
    <name evidence="1" type="ORF">Pint_26821</name>
</gene>
<comment type="caution">
    <text evidence="1">The sequence shown here is derived from an EMBL/GenBank/DDBJ whole genome shotgun (WGS) entry which is preliminary data.</text>
</comment>
<proteinExistence type="predicted"/>
<sequence length="60" mass="6775">MGYVHHVYVYIFNNIEVKTNVANASAVHVAHAGSHIGQMHMSMTILKVANANAYRFYLLR</sequence>
<keyword evidence="2" id="KW-1185">Reference proteome</keyword>
<evidence type="ECO:0000313" key="1">
    <source>
        <dbReference type="EMBL" id="KAJ0040136.1"/>
    </source>
</evidence>
<reference evidence="2" key="1">
    <citation type="journal article" date="2023" name="G3 (Bethesda)">
        <title>Genome assembly and association tests identify interacting loci associated with vigor, precocity, and sex in interspecific pistachio rootstocks.</title>
        <authorList>
            <person name="Palmer W."/>
            <person name="Jacygrad E."/>
            <person name="Sagayaradj S."/>
            <person name="Cavanaugh K."/>
            <person name="Han R."/>
            <person name="Bertier L."/>
            <person name="Beede B."/>
            <person name="Kafkas S."/>
            <person name="Golino D."/>
            <person name="Preece J."/>
            <person name="Michelmore R."/>
        </authorList>
    </citation>
    <scope>NUCLEOTIDE SEQUENCE [LARGE SCALE GENOMIC DNA]</scope>
</reference>